<protein>
    <submittedName>
        <fullName evidence="1">11998_t:CDS:1</fullName>
    </submittedName>
</protein>
<dbReference type="AlphaFoldDB" id="A0A9N9ERT5"/>
<accession>A0A9N9ERT5</accession>
<reference evidence="1" key="1">
    <citation type="submission" date="2021-06" db="EMBL/GenBank/DDBJ databases">
        <authorList>
            <person name="Kallberg Y."/>
            <person name="Tangrot J."/>
            <person name="Rosling A."/>
        </authorList>
    </citation>
    <scope>NUCLEOTIDE SEQUENCE</scope>
    <source>
        <strain evidence="1">UK204</strain>
    </source>
</reference>
<comment type="caution">
    <text evidence="1">The sequence shown here is derived from an EMBL/GenBank/DDBJ whole genome shotgun (WGS) entry which is preliminary data.</text>
</comment>
<evidence type="ECO:0000313" key="1">
    <source>
        <dbReference type="EMBL" id="CAG8686120.1"/>
    </source>
</evidence>
<keyword evidence="2" id="KW-1185">Reference proteome</keyword>
<dbReference type="Proteomes" id="UP000789570">
    <property type="component" value="Unassembled WGS sequence"/>
</dbReference>
<dbReference type="EMBL" id="CAJVPQ010006562">
    <property type="protein sequence ID" value="CAG8686120.1"/>
    <property type="molecule type" value="Genomic_DNA"/>
</dbReference>
<evidence type="ECO:0000313" key="2">
    <source>
        <dbReference type="Proteomes" id="UP000789570"/>
    </source>
</evidence>
<name>A0A9N9ERT5_9GLOM</name>
<proteinExistence type="predicted"/>
<sequence length="59" mass="6851">FSLNYSKNFALIGHLHNFGGDQHQLLYNYIEIEDSHILLQGLNIDAYCEINGKINDEFH</sequence>
<gene>
    <name evidence="1" type="ORF">FCALED_LOCUS12759</name>
</gene>
<feature type="non-terminal residue" evidence="1">
    <location>
        <position position="1"/>
    </location>
</feature>
<organism evidence="1 2">
    <name type="scientific">Funneliformis caledonium</name>
    <dbReference type="NCBI Taxonomy" id="1117310"/>
    <lineage>
        <taxon>Eukaryota</taxon>
        <taxon>Fungi</taxon>
        <taxon>Fungi incertae sedis</taxon>
        <taxon>Mucoromycota</taxon>
        <taxon>Glomeromycotina</taxon>
        <taxon>Glomeromycetes</taxon>
        <taxon>Glomerales</taxon>
        <taxon>Glomeraceae</taxon>
        <taxon>Funneliformis</taxon>
    </lineage>
</organism>